<dbReference type="Gene3D" id="3.40.50.2300">
    <property type="match status" value="1"/>
</dbReference>
<evidence type="ECO:0000256" key="4">
    <source>
        <dbReference type="ARBA" id="ARBA00012438"/>
    </source>
</evidence>
<keyword evidence="20" id="KW-1185">Reference proteome</keyword>
<evidence type="ECO:0000256" key="11">
    <source>
        <dbReference type="ARBA" id="ARBA00023004"/>
    </source>
</evidence>
<dbReference type="PROSITE" id="PS50109">
    <property type="entry name" value="HIS_KIN"/>
    <property type="match status" value="1"/>
</dbReference>
<accession>A0ABU3KMB0</accession>
<evidence type="ECO:0000256" key="12">
    <source>
        <dbReference type="ARBA" id="ARBA00023012"/>
    </source>
</evidence>
<keyword evidence="16" id="KW-0597">Phosphoprotein</keyword>
<keyword evidence="10" id="KW-0418">Kinase</keyword>
<dbReference type="Proteomes" id="UP001321700">
    <property type="component" value="Unassembled WGS sequence"/>
</dbReference>
<evidence type="ECO:0000256" key="7">
    <source>
        <dbReference type="ARBA" id="ARBA00022490"/>
    </source>
</evidence>
<keyword evidence="11" id="KW-0408">Iron</keyword>
<gene>
    <name evidence="19" type="ORF">RAE19_06645</name>
</gene>
<feature type="domain" description="Response regulatory" evidence="18">
    <location>
        <begin position="6"/>
        <end position="122"/>
    </location>
</feature>
<dbReference type="PANTHER" id="PTHR24421">
    <property type="entry name" value="NITRATE/NITRITE SENSOR PROTEIN NARX-RELATED"/>
    <property type="match status" value="1"/>
</dbReference>
<evidence type="ECO:0000256" key="9">
    <source>
        <dbReference type="ARBA" id="ARBA00022723"/>
    </source>
</evidence>
<reference evidence="19 20" key="1">
    <citation type="submission" date="2023-08" db="EMBL/GenBank/DDBJ databases">
        <title>Rhodoferax potami sp. nov. and Rhodoferax mekongensis sp. nov., isolated from the Mekong River in Thailand.</title>
        <authorList>
            <person name="Kitikhun S."/>
            <person name="Charoenyingcharoen P."/>
            <person name="Siriarchawattana P."/>
            <person name="Likhitrattanapisal S."/>
            <person name="Nilsakha T."/>
            <person name="Chanpet A."/>
            <person name="Rattanawaree P."/>
            <person name="Ingsriswang S."/>
        </authorList>
    </citation>
    <scope>NUCLEOTIDE SEQUENCE [LARGE SCALE GENOMIC DNA]</scope>
    <source>
        <strain evidence="19 20">TBRC 17660</strain>
    </source>
</reference>
<evidence type="ECO:0000256" key="3">
    <source>
        <dbReference type="ARBA" id="ARBA00004496"/>
    </source>
</evidence>
<comment type="subcellular location">
    <subcellularLocation>
        <location evidence="3">Cytoplasm</location>
    </subcellularLocation>
</comment>
<dbReference type="SMART" id="SM00448">
    <property type="entry name" value="REC"/>
    <property type="match status" value="1"/>
</dbReference>
<evidence type="ECO:0000256" key="8">
    <source>
        <dbReference type="ARBA" id="ARBA00022679"/>
    </source>
</evidence>
<dbReference type="InterPro" id="IPR050482">
    <property type="entry name" value="Sensor_HK_TwoCompSys"/>
</dbReference>
<dbReference type="Pfam" id="PF00072">
    <property type="entry name" value="Response_reg"/>
    <property type="match status" value="1"/>
</dbReference>
<keyword evidence="9" id="KW-0479">Metal-binding</keyword>
<dbReference type="Gene3D" id="1.20.5.1930">
    <property type="match status" value="1"/>
</dbReference>
<dbReference type="EMBL" id="JAVBIK010000001">
    <property type="protein sequence ID" value="MDT7518387.1"/>
    <property type="molecule type" value="Genomic_DNA"/>
</dbReference>
<evidence type="ECO:0000256" key="15">
    <source>
        <dbReference type="ARBA" id="ARBA00030800"/>
    </source>
</evidence>
<evidence type="ECO:0000313" key="19">
    <source>
        <dbReference type="EMBL" id="MDT7518387.1"/>
    </source>
</evidence>
<protein>
    <recommendedName>
        <fullName evidence="5">Oxygen sensor histidine kinase NreB</fullName>
        <ecNumber evidence="4">2.7.13.3</ecNumber>
    </recommendedName>
    <alternativeName>
        <fullName evidence="15">Nitrogen regulation protein B</fullName>
    </alternativeName>
</protein>
<dbReference type="PANTHER" id="PTHR24421:SF58">
    <property type="entry name" value="SIGNAL TRANSDUCTION HISTIDINE-PROTEIN KINASE_PHOSPHATASE UHPB"/>
    <property type="match status" value="1"/>
</dbReference>
<organism evidence="19 20">
    <name type="scientific">Rhodoferax potami</name>
    <dbReference type="NCBI Taxonomy" id="3068338"/>
    <lineage>
        <taxon>Bacteria</taxon>
        <taxon>Pseudomonadati</taxon>
        <taxon>Pseudomonadota</taxon>
        <taxon>Betaproteobacteria</taxon>
        <taxon>Burkholderiales</taxon>
        <taxon>Comamonadaceae</taxon>
        <taxon>Rhodoferax</taxon>
    </lineage>
</organism>
<evidence type="ECO:0000256" key="10">
    <source>
        <dbReference type="ARBA" id="ARBA00022777"/>
    </source>
</evidence>
<dbReference type="InterPro" id="IPR011712">
    <property type="entry name" value="Sig_transdc_His_kin_sub3_dim/P"/>
</dbReference>
<feature type="domain" description="Histidine kinase" evidence="17">
    <location>
        <begin position="267"/>
        <end position="354"/>
    </location>
</feature>
<evidence type="ECO:0000259" key="17">
    <source>
        <dbReference type="PROSITE" id="PS50109"/>
    </source>
</evidence>
<dbReference type="PRINTS" id="PR00344">
    <property type="entry name" value="BCTRLSENSOR"/>
</dbReference>
<keyword evidence="8" id="KW-0808">Transferase</keyword>
<keyword evidence="6" id="KW-0004">4Fe-4S</keyword>
<comment type="function">
    <text evidence="14">Member of the two-component regulatory system NreB/NreC involved in the control of dissimilatory nitrate/nitrite reduction in response to oxygen. NreB functions as a direct oxygen sensor histidine kinase which is autophosphorylated, in the absence of oxygen, probably at the conserved histidine residue, and transfers its phosphate group probably to a conserved aspartate residue of NreC. NreB/NreC activates the expression of the nitrate (narGHJI) and nitrite (nir) reductase operons, as well as the putative nitrate transporter gene narT.</text>
</comment>
<evidence type="ECO:0000313" key="20">
    <source>
        <dbReference type="Proteomes" id="UP001321700"/>
    </source>
</evidence>
<comment type="cofactor">
    <cofactor evidence="2">
        <name>[4Fe-4S] cluster</name>
        <dbReference type="ChEBI" id="CHEBI:49883"/>
    </cofactor>
</comment>
<evidence type="ECO:0000256" key="13">
    <source>
        <dbReference type="ARBA" id="ARBA00023014"/>
    </source>
</evidence>
<feature type="modified residue" description="4-aspartylphosphate" evidence="16">
    <location>
        <position position="57"/>
    </location>
</feature>
<dbReference type="Pfam" id="PF02518">
    <property type="entry name" value="HATPase_c"/>
    <property type="match status" value="1"/>
</dbReference>
<proteinExistence type="predicted"/>
<dbReference type="PROSITE" id="PS50110">
    <property type="entry name" value="RESPONSE_REGULATORY"/>
    <property type="match status" value="1"/>
</dbReference>
<keyword evidence="12" id="KW-0902">Two-component regulatory system</keyword>
<evidence type="ECO:0000256" key="2">
    <source>
        <dbReference type="ARBA" id="ARBA00001966"/>
    </source>
</evidence>
<comment type="caution">
    <text evidence="19">The sequence shown here is derived from an EMBL/GenBank/DDBJ whole genome shotgun (WGS) entry which is preliminary data.</text>
</comment>
<dbReference type="SUPFAM" id="SSF55874">
    <property type="entry name" value="ATPase domain of HSP90 chaperone/DNA topoisomerase II/histidine kinase"/>
    <property type="match status" value="1"/>
</dbReference>
<evidence type="ECO:0000256" key="5">
    <source>
        <dbReference type="ARBA" id="ARBA00017322"/>
    </source>
</evidence>
<name>A0ABU3KMB0_9BURK</name>
<dbReference type="Gene3D" id="3.30.565.10">
    <property type="entry name" value="Histidine kinase-like ATPase, C-terminal domain"/>
    <property type="match status" value="1"/>
</dbReference>
<dbReference type="CDD" id="cd00156">
    <property type="entry name" value="REC"/>
    <property type="match status" value="1"/>
</dbReference>
<dbReference type="InterPro" id="IPR005467">
    <property type="entry name" value="His_kinase_dom"/>
</dbReference>
<evidence type="ECO:0000256" key="16">
    <source>
        <dbReference type="PROSITE-ProRule" id="PRU00169"/>
    </source>
</evidence>
<dbReference type="InterPro" id="IPR001789">
    <property type="entry name" value="Sig_transdc_resp-reg_receiver"/>
</dbReference>
<dbReference type="SMART" id="SM00387">
    <property type="entry name" value="HATPase_c"/>
    <property type="match status" value="1"/>
</dbReference>
<keyword evidence="7" id="KW-0963">Cytoplasm</keyword>
<dbReference type="InterPro" id="IPR003594">
    <property type="entry name" value="HATPase_dom"/>
</dbReference>
<evidence type="ECO:0000256" key="6">
    <source>
        <dbReference type="ARBA" id="ARBA00022485"/>
    </source>
</evidence>
<dbReference type="EC" id="2.7.13.3" evidence="4"/>
<dbReference type="InterPro" id="IPR004358">
    <property type="entry name" value="Sig_transdc_His_kin-like_C"/>
</dbReference>
<dbReference type="InterPro" id="IPR036890">
    <property type="entry name" value="HATPase_C_sf"/>
</dbReference>
<dbReference type="SUPFAM" id="SSF52172">
    <property type="entry name" value="CheY-like"/>
    <property type="match status" value="1"/>
</dbReference>
<sequence>MGNPVKVLHLEDSEIDHRLLVRAVHESGLQAQFLRLDEQAAFMDALHTQSFDIILMDFRLPGFTALEAWSQVQSLPSHPPCVIVSGAIGEQAAVSAIQTGISDYLHKDRIAEIGRVIQRAMHLHKIEEERIKAQQALSLSEQRIRELARHLQTSLEAERAAISREIHDDIGGSLTALKLDLAWIKRHSNHQPTLTRLVAAEEMLSLALAATQRIMQNTRPAILDQGLSACVEWLVAGHSRRTGKTVNLINDLTSEALPDAFRLAAYRIVQEALTNAGKYAPESDVSVEVSDAGGTLTIEIRDSGPGFELSRLQSSRGFGLKGLSERAESIGGWLDISSTPKRGTSITLTAPLSWAADNRQGDSRE</sequence>
<keyword evidence="13" id="KW-0411">Iron-sulfur</keyword>
<evidence type="ECO:0000259" key="18">
    <source>
        <dbReference type="PROSITE" id="PS50110"/>
    </source>
</evidence>
<dbReference type="Pfam" id="PF07730">
    <property type="entry name" value="HisKA_3"/>
    <property type="match status" value="1"/>
</dbReference>
<dbReference type="InterPro" id="IPR011006">
    <property type="entry name" value="CheY-like_superfamily"/>
</dbReference>
<evidence type="ECO:0000256" key="1">
    <source>
        <dbReference type="ARBA" id="ARBA00000085"/>
    </source>
</evidence>
<evidence type="ECO:0000256" key="14">
    <source>
        <dbReference type="ARBA" id="ARBA00024827"/>
    </source>
</evidence>
<dbReference type="CDD" id="cd16917">
    <property type="entry name" value="HATPase_UhpB-NarQ-NarX-like"/>
    <property type="match status" value="1"/>
</dbReference>
<comment type="catalytic activity">
    <reaction evidence="1">
        <text>ATP + protein L-histidine = ADP + protein N-phospho-L-histidine.</text>
        <dbReference type="EC" id="2.7.13.3"/>
    </reaction>
</comment>
<dbReference type="RefSeq" id="WP_313874151.1">
    <property type="nucleotide sequence ID" value="NZ_JAVBIK010000001.1"/>
</dbReference>